<keyword evidence="3 6" id="KW-0032">Aminotransferase</keyword>
<evidence type="ECO:0000256" key="4">
    <source>
        <dbReference type="ARBA" id="ARBA00022679"/>
    </source>
</evidence>
<evidence type="ECO:0000256" key="3">
    <source>
        <dbReference type="ARBA" id="ARBA00022576"/>
    </source>
</evidence>
<sequence>MTMHSATLAINETIQARKAAGEKVLHLGFGEAGLPVPDRTATVLAQAAGLNSYGAVVGSPAVREAAAGWFSRRNLLTGPDQVLFAPGSKPLLFALLAALPGDLVLPCPAWVSYAAQAAIVNKRVVDVPIPAESGGIPDPALLEQAISRARSKGAAPGVLVLTVPDNPTGTVVRPEHLREVCAVADRHGLVIVSDEIYAELCHDGRPAPSAASYLPERTVVTTGLSKSMALGGWRIGFARVPDNPWGTGLMRDLTGLASEVWSSLAAPMQAAAAYILADPVEVTEHITAARRLHATVAHAVHSEFVLAGASCRIPDAGFYLYPDFEPVRTRLGRQGITTGAQLASNLLTQHGVGVLAGEAFGDDASALRARVATSLLYGDSAEERWTALRSDDPLSLPWISASLEHLRGALATLTLHT</sequence>
<dbReference type="EC" id="2.6.1.-" evidence="6"/>
<organism evidence="8 9">
    <name type="scientific">Streptomyces liliifuscus</name>
    <dbReference type="NCBI Taxonomy" id="2797636"/>
    <lineage>
        <taxon>Bacteria</taxon>
        <taxon>Bacillati</taxon>
        <taxon>Actinomycetota</taxon>
        <taxon>Actinomycetes</taxon>
        <taxon>Kitasatosporales</taxon>
        <taxon>Streptomycetaceae</taxon>
        <taxon>Streptomyces</taxon>
    </lineage>
</organism>
<dbReference type="GO" id="GO:0008483">
    <property type="term" value="F:transaminase activity"/>
    <property type="evidence" value="ECO:0007669"/>
    <property type="project" value="UniProtKB-KW"/>
</dbReference>
<dbReference type="Pfam" id="PF00155">
    <property type="entry name" value="Aminotran_1_2"/>
    <property type="match status" value="1"/>
</dbReference>
<dbReference type="PANTHER" id="PTHR46383">
    <property type="entry name" value="ASPARTATE AMINOTRANSFERASE"/>
    <property type="match status" value="1"/>
</dbReference>
<accession>A0A7T7RGE7</accession>
<comment type="similarity">
    <text evidence="2 6">Belongs to the class-I pyridoxal-phosphate-dependent aminotransferase family.</text>
</comment>
<evidence type="ECO:0000313" key="9">
    <source>
        <dbReference type="Proteomes" id="UP000595636"/>
    </source>
</evidence>
<dbReference type="SUPFAM" id="SSF53383">
    <property type="entry name" value="PLP-dependent transferases"/>
    <property type="match status" value="1"/>
</dbReference>
<dbReference type="InterPro" id="IPR050596">
    <property type="entry name" value="AspAT/PAT-like"/>
</dbReference>
<feature type="domain" description="Aminotransferase class I/classII large" evidence="7">
    <location>
        <begin position="44"/>
        <end position="372"/>
    </location>
</feature>
<keyword evidence="5" id="KW-0663">Pyridoxal phosphate</keyword>
<dbReference type="GO" id="GO:0006520">
    <property type="term" value="P:amino acid metabolic process"/>
    <property type="evidence" value="ECO:0007669"/>
    <property type="project" value="InterPro"/>
</dbReference>
<evidence type="ECO:0000259" key="7">
    <source>
        <dbReference type="Pfam" id="PF00155"/>
    </source>
</evidence>
<name>A0A7T7RGE7_9ACTN</name>
<dbReference type="EMBL" id="CP066831">
    <property type="protein sequence ID" value="QQM45631.1"/>
    <property type="molecule type" value="Genomic_DNA"/>
</dbReference>
<dbReference type="Gene3D" id="3.40.640.10">
    <property type="entry name" value="Type I PLP-dependent aspartate aminotransferase-like (Major domain)"/>
    <property type="match status" value="1"/>
</dbReference>
<evidence type="ECO:0000256" key="2">
    <source>
        <dbReference type="ARBA" id="ARBA00007441"/>
    </source>
</evidence>
<dbReference type="Gene3D" id="3.90.1150.10">
    <property type="entry name" value="Aspartate Aminotransferase, domain 1"/>
    <property type="match status" value="1"/>
</dbReference>
<dbReference type="InterPro" id="IPR015424">
    <property type="entry name" value="PyrdxlP-dep_Trfase"/>
</dbReference>
<evidence type="ECO:0000313" key="8">
    <source>
        <dbReference type="EMBL" id="QQM45631.1"/>
    </source>
</evidence>
<dbReference type="CDD" id="cd00609">
    <property type="entry name" value="AAT_like"/>
    <property type="match status" value="1"/>
</dbReference>
<dbReference type="GO" id="GO:0030170">
    <property type="term" value="F:pyridoxal phosphate binding"/>
    <property type="evidence" value="ECO:0007669"/>
    <property type="project" value="InterPro"/>
</dbReference>
<dbReference type="PROSITE" id="PS00105">
    <property type="entry name" value="AA_TRANSFER_CLASS_1"/>
    <property type="match status" value="1"/>
</dbReference>
<keyword evidence="4 6" id="KW-0808">Transferase</keyword>
<dbReference type="PANTHER" id="PTHR46383:SF1">
    <property type="entry name" value="ASPARTATE AMINOTRANSFERASE"/>
    <property type="match status" value="1"/>
</dbReference>
<reference evidence="8 9" key="1">
    <citation type="submission" date="2020-12" db="EMBL/GenBank/DDBJ databases">
        <title>A novel species.</title>
        <authorList>
            <person name="Li K."/>
        </authorList>
    </citation>
    <scope>NUCLEOTIDE SEQUENCE [LARGE SCALE GENOMIC DNA]</scope>
    <source>
        <strain evidence="8 9">ZYC-3</strain>
    </source>
</reference>
<dbReference type="AlphaFoldDB" id="A0A7T7RGE7"/>
<keyword evidence="9" id="KW-1185">Reference proteome</keyword>
<evidence type="ECO:0000256" key="6">
    <source>
        <dbReference type="RuleBase" id="RU000481"/>
    </source>
</evidence>
<proteinExistence type="inferred from homology"/>
<dbReference type="InterPro" id="IPR015421">
    <property type="entry name" value="PyrdxlP-dep_Trfase_major"/>
</dbReference>
<dbReference type="InterPro" id="IPR004838">
    <property type="entry name" value="NHTrfase_class1_PyrdxlP-BS"/>
</dbReference>
<evidence type="ECO:0000256" key="5">
    <source>
        <dbReference type="ARBA" id="ARBA00022898"/>
    </source>
</evidence>
<gene>
    <name evidence="8" type="ORF">JEQ17_43620</name>
</gene>
<dbReference type="InterPro" id="IPR004839">
    <property type="entry name" value="Aminotransferase_I/II_large"/>
</dbReference>
<dbReference type="InterPro" id="IPR015422">
    <property type="entry name" value="PyrdxlP-dep_Trfase_small"/>
</dbReference>
<evidence type="ECO:0000256" key="1">
    <source>
        <dbReference type="ARBA" id="ARBA00001933"/>
    </source>
</evidence>
<dbReference type="KEGG" id="slf:JEQ17_43620"/>
<comment type="cofactor">
    <cofactor evidence="1 6">
        <name>pyridoxal 5'-phosphate</name>
        <dbReference type="ChEBI" id="CHEBI:597326"/>
    </cofactor>
</comment>
<dbReference type="Proteomes" id="UP000595636">
    <property type="component" value="Chromosome"/>
</dbReference>
<protein>
    <recommendedName>
        <fullName evidence="6">Aminotransferase</fullName>
        <ecNumber evidence="6">2.6.1.-</ecNumber>
    </recommendedName>
</protein>